<proteinExistence type="predicted"/>
<name>Q6ABT4_CUTAK</name>
<dbReference type="KEGG" id="pac:PPA0020"/>
<dbReference type="Proteomes" id="UP000000603">
    <property type="component" value="Chromosome"/>
</dbReference>
<sequence length="89" mass="9943">MVTRGIVTFRGVASAMCSRLCAMSVWGPLEFGRGWQRIRTAVEAAMKADYTDQVVRPALGEWVDESMATTRGSSVLLLFIFQPFQKQLL</sequence>
<reference evidence="1 2" key="1">
    <citation type="journal article" date="2004" name="Science">
        <title>The complete genome sequence of Propionibacterium acnes, a commensal of human skin.</title>
        <authorList>
            <person name="Bruggemann H."/>
            <person name="Henne A."/>
            <person name="Hoster F."/>
            <person name="Liesegang H."/>
            <person name="Wiezer A."/>
            <person name="Strittmatter A."/>
            <person name="Hujer S."/>
            <person name="Durre P."/>
            <person name="Gottschalk G."/>
        </authorList>
    </citation>
    <scope>NUCLEOTIDE SEQUENCE [LARGE SCALE GENOMIC DNA]</scope>
    <source>
        <strain evidence="2">DSM 16379 / KPA171202</strain>
    </source>
</reference>
<organism evidence="1 2">
    <name type="scientific">Cutibacterium acnes (strain DSM 16379 / KPA171202)</name>
    <name type="common">Propionibacterium acnes</name>
    <dbReference type="NCBI Taxonomy" id="267747"/>
    <lineage>
        <taxon>Bacteria</taxon>
        <taxon>Bacillati</taxon>
        <taxon>Actinomycetota</taxon>
        <taxon>Actinomycetes</taxon>
        <taxon>Propionibacteriales</taxon>
        <taxon>Propionibacteriaceae</taxon>
        <taxon>Cutibacterium</taxon>
    </lineage>
</organism>
<protein>
    <submittedName>
        <fullName evidence="1">Uncharacterized protein</fullName>
    </submittedName>
</protein>
<accession>Q6ABT4</accession>
<dbReference type="EMBL" id="AE017283">
    <property type="protein sequence ID" value="AAT81783.1"/>
    <property type="molecule type" value="Genomic_DNA"/>
</dbReference>
<dbReference type="AlphaFoldDB" id="Q6ABT4"/>
<evidence type="ECO:0000313" key="1">
    <source>
        <dbReference type="EMBL" id="AAT81783.1"/>
    </source>
</evidence>
<dbReference type="EnsemblBacteria" id="AAT81783">
    <property type="protein sequence ID" value="AAT81783"/>
    <property type="gene ID" value="PPA0020"/>
</dbReference>
<dbReference type="HOGENOM" id="CLU_189171_0_0_11"/>
<gene>
    <name evidence="1" type="ordered locus">PPA0020</name>
</gene>
<evidence type="ECO:0000313" key="2">
    <source>
        <dbReference type="Proteomes" id="UP000000603"/>
    </source>
</evidence>